<evidence type="ECO:0000259" key="22">
    <source>
        <dbReference type="PROSITE" id="PS51003"/>
    </source>
</evidence>
<comment type="subcellular location">
    <subcellularLocation>
        <location evidence="2">Mitochondrion inner membrane</location>
        <topology evidence="2">Multi-pass membrane protein</topology>
    </subcellularLocation>
</comment>
<dbReference type="PROSITE" id="PS51003">
    <property type="entry name" value="CYTB_CTER"/>
    <property type="match status" value="1"/>
</dbReference>
<dbReference type="SUPFAM" id="SSF81648">
    <property type="entry name" value="a domain/subunit of cytochrome bc1 complex (Ubiquinol-cytochrome c reductase)"/>
    <property type="match status" value="1"/>
</dbReference>
<keyword evidence="16 20" id="KW-0472">Membrane</keyword>
<evidence type="ECO:0000256" key="5">
    <source>
        <dbReference type="ARBA" id="ARBA00022448"/>
    </source>
</evidence>
<dbReference type="InterPro" id="IPR027387">
    <property type="entry name" value="Cytb/b6-like_sf"/>
</dbReference>
<keyword evidence="14" id="KW-0830">Ubiquinone</keyword>
<evidence type="ECO:0000256" key="15">
    <source>
        <dbReference type="ARBA" id="ARBA00023128"/>
    </source>
</evidence>
<evidence type="ECO:0000256" key="12">
    <source>
        <dbReference type="ARBA" id="ARBA00022989"/>
    </source>
</evidence>
<dbReference type="EMBL" id="PQ068593">
    <property type="protein sequence ID" value="XDE76195.1"/>
    <property type="molecule type" value="Genomic_DNA"/>
</dbReference>
<feature type="binding site" description="axial binding residue" evidence="19">
    <location>
        <position position="183"/>
    </location>
    <ligand>
        <name>heme b</name>
        <dbReference type="ChEBI" id="CHEBI:60344"/>
        <label>b562</label>
    </ligand>
    <ligandPart>
        <name>Fe</name>
        <dbReference type="ChEBI" id="CHEBI:18248"/>
    </ligandPart>
</feature>
<feature type="transmembrane region" description="Helical" evidence="20">
    <location>
        <begin position="141"/>
        <end position="159"/>
    </location>
</feature>
<evidence type="ECO:0000256" key="19">
    <source>
        <dbReference type="PIRSR" id="PIRSR038885-2"/>
    </source>
</evidence>
<keyword evidence="8 20" id="KW-0812">Transmembrane</keyword>
<feature type="domain" description="Cytochrome b/b6 N-terminal region profile" evidence="21">
    <location>
        <begin position="1"/>
        <end position="210"/>
    </location>
</feature>
<dbReference type="Gene3D" id="1.20.810.10">
    <property type="entry name" value="Cytochrome Bc1 Complex, Chain C"/>
    <property type="match status" value="1"/>
</dbReference>
<name>A0AB39A5C7_9HEMI</name>
<geneLocation type="mitochondrion" evidence="23"/>
<comment type="cofactor">
    <cofactor evidence="20">
        <name>heme b</name>
        <dbReference type="ChEBI" id="CHEBI:60344"/>
    </cofactor>
    <text evidence="20">Binds 2 heme groups non-covalently.</text>
</comment>
<evidence type="ECO:0000256" key="17">
    <source>
        <dbReference type="ARBA" id="ARBA00061233"/>
    </source>
</evidence>
<keyword evidence="7 20" id="KW-0679">Respiratory chain</keyword>
<keyword evidence="13 19" id="KW-0408">Iron</keyword>
<evidence type="ECO:0000256" key="20">
    <source>
        <dbReference type="RuleBase" id="RU362117"/>
    </source>
</evidence>
<organism evidence="23">
    <name type="scientific">Chudania sinica</name>
    <dbReference type="NCBI Taxonomy" id="3237924"/>
    <lineage>
        <taxon>Eukaryota</taxon>
        <taxon>Metazoa</taxon>
        <taxon>Ecdysozoa</taxon>
        <taxon>Arthropoda</taxon>
        <taxon>Hexapoda</taxon>
        <taxon>Insecta</taxon>
        <taxon>Pterygota</taxon>
        <taxon>Neoptera</taxon>
        <taxon>Paraneoptera</taxon>
        <taxon>Hemiptera</taxon>
        <taxon>Auchenorrhyncha</taxon>
        <taxon>Membracoidea</taxon>
        <taxon>Cicadellidae</taxon>
        <taxon>Evacanthinae</taxon>
        <taxon>Nirvanini</taxon>
        <taxon>Chudania</taxon>
    </lineage>
</organism>
<dbReference type="GO" id="GO:0016491">
    <property type="term" value="F:oxidoreductase activity"/>
    <property type="evidence" value="ECO:0007669"/>
    <property type="project" value="UniProtKB-UniRule"/>
</dbReference>
<evidence type="ECO:0000313" key="23">
    <source>
        <dbReference type="EMBL" id="XDE76195.1"/>
    </source>
</evidence>
<evidence type="ECO:0000256" key="14">
    <source>
        <dbReference type="ARBA" id="ARBA00023075"/>
    </source>
</evidence>
<gene>
    <name evidence="23" type="primary">CYTB</name>
</gene>
<feature type="transmembrane region" description="Helical" evidence="20">
    <location>
        <begin position="321"/>
        <end position="341"/>
    </location>
</feature>
<comment type="similarity">
    <text evidence="17 20">Belongs to the cytochrome b family.</text>
</comment>
<dbReference type="InterPro" id="IPR016174">
    <property type="entry name" value="Di-haem_cyt_TM"/>
</dbReference>
<proteinExistence type="inferred from homology"/>
<dbReference type="GO" id="GO:0006122">
    <property type="term" value="P:mitochondrial electron transport, ubiquinol to cytochrome c"/>
    <property type="evidence" value="ECO:0007669"/>
    <property type="project" value="TreeGrafter"/>
</dbReference>
<evidence type="ECO:0000256" key="18">
    <source>
        <dbReference type="PIRSR" id="PIRSR038885-1"/>
    </source>
</evidence>
<feature type="binding site" evidence="18">
    <location>
        <position position="202"/>
    </location>
    <ligand>
        <name>a ubiquinone</name>
        <dbReference type="ChEBI" id="CHEBI:16389"/>
    </ligand>
</feature>
<dbReference type="Pfam" id="PF00032">
    <property type="entry name" value="Cytochrom_B_C"/>
    <property type="match status" value="1"/>
</dbReference>
<keyword evidence="6 19" id="KW-0349">Heme</keyword>
<dbReference type="GO" id="GO:0046872">
    <property type="term" value="F:metal ion binding"/>
    <property type="evidence" value="ECO:0007669"/>
    <property type="project" value="UniProtKB-UniRule"/>
</dbReference>
<evidence type="ECO:0000256" key="10">
    <source>
        <dbReference type="ARBA" id="ARBA00022792"/>
    </source>
</evidence>
<sequence>MNKPIRKSDPLIKIINYSLIDLPAPLNLSSWWNFGSILGMCLMIQLISGIMLSMHYTSNIEMAFNSVSHISRDVNYGWLMRTIHSNGASLFFVCLYLHTGRGMYYGSYNFLKTWIMGVMILLVTMATAFLGYVLPWGQMSFWGATVITNLLSAIPYIGPDLVNWIWGGFAVDNATLSRFFSLHFMLPFIISMMTIIHLFFLHMTGSNNPIGINSNMDKIPFHPYFSIKDIMGFSIILTMLISLNLIEPYILSDPDNFTPANPMVTPIHIQPEWYFLFAYAILRSIPNKLGGVMALFMSILILLIMPFSMKMKFKGLSFYPINQINFWMFISMMLMLTWIGARPVELPYTNTGLFLTTTYFMYFILDPLIAKIWDKLIM</sequence>
<feature type="binding site" description="axial binding residue" evidence="19">
    <location>
        <position position="197"/>
    </location>
    <ligand>
        <name>heme b</name>
        <dbReference type="ChEBI" id="CHEBI:60344"/>
        <label>b566</label>
    </ligand>
    <ligandPart>
        <name>Fe</name>
        <dbReference type="ChEBI" id="CHEBI:18248"/>
    </ligandPart>
</feature>
<feature type="domain" description="Cytochrome b/b6 C-terminal region profile" evidence="22">
    <location>
        <begin position="211"/>
        <end position="378"/>
    </location>
</feature>
<keyword evidence="9 19" id="KW-0479">Metal-binding</keyword>
<evidence type="ECO:0000256" key="8">
    <source>
        <dbReference type="ARBA" id="ARBA00022692"/>
    </source>
</evidence>
<evidence type="ECO:0000256" key="6">
    <source>
        <dbReference type="ARBA" id="ARBA00022617"/>
    </source>
</evidence>
<evidence type="ECO:0000256" key="4">
    <source>
        <dbReference type="ARBA" id="ARBA00013531"/>
    </source>
</evidence>
<feature type="binding site" description="axial binding residue" evidence="19">
    <location>
        <position position="98"/>
    </location>
    <ligand>
        <name>heme b</name>
        <dbReference type="ChEBI" id="CHEBI:60344"/>
        <label>b566</label>
    </ligand>
    <ligandPart>
        <name>Fe</name>
        <dbReference type="ChEBI" id="CHEBI:18248"/>
    </ligandPart>
</feature>
<keyword evidence="12 20" id="KW-1133">Transmembrane helix</keyword>
<feature type="binding site" description="axial binding residue" evidence="19">
    <location>
        <position position="84"/>
    </location>
    <ligand>
        <name>heme b</name>
        <dbReference type="ChEBI" id="CHEBI:60344"/>
        <label>b562</label>
    </ligand>
    <ligandPart>
        <name>Fe</name>
        <dbReference type="ChEBI" id="CHEBI:18248"/>
    </ligandPart>
</feature>
<dbReference type="InterPro" id="IPR005798">
    <property type="entry name" value="Cyt_b/b6_C"/>
</dbReference>
<comment type="cofactor">
    <cofactor evidence="19">
        <name>heme</name>
        <dbReference type="ChEBI" id="CHEBI:30413"/>
    </cofactor>
    <text evidence="19">Binds 2 heme groups non-covalently.</text>
</comment>
<dbReference type="CDD" id="cd00290">
    <property type="entry name" value="cytochrome_b_C"/>
    <property type="match status" value="1"/>
</dbReference>
<protein>
    <recommendedName>
        <fullName evidence="4 20">Cytochrome b</fullName>
    </recommendedName>
</protein>
<dbReference type="SUPFAM" id="SSF81342">
    <property type="entry name" value="Transmembrane di-heme cytochromes"/>
    <property type="match status" value="1"/>
</dbReference>
<evidence type="ECO:0000256" key="16">
    <source>
        <dbReference type="ARBA" id="ARBA00023136"/>
    </source>
</evidence>
<dbReference type="InterPro" id="IPR036150">
    <property type="entry name" value="Cyt_b/b6_C_sf"/>
</dbReference>
<keyword evidence="15 20" id="KW-0496">Mitochondrion</keyword>
<evidence type="ECO:0000256" key="7">
    <source>
        <dbReference type="ARBA" id="ARBA00022660"/>
    </source>
</evidence>
<keyword evidence="5 20" id="KW-0813">Transport</keyword>
<dbReference type="AlphaFoldDB" id="A0AB39A5C7"/>
<feature type="transmembrane region" description="Helical" evidence="20">
    <location>
        <begin position="78"/>
        <end position="99"/>
    </location>
</feature>
<dbReference type="CDD" id="cd00284">
    <property type="entry name" value="Cytochrome_b_N"/>
    <property type="match status" value="1"/>
</dbReference>
<dbReference type="GO" id="GO:0045275">
    <property type="term" value="C:respiratory chain complex III"/>
    <property type="evidence" value="ECO:0007669"/>
    <property type="project" value="InterPro"/>
</dbReference>
<evidence type="ECO:0000256" key="13">
    <source>
        <dbReference type="ARBA" id="ARBA00023004"/>
    </source>
</evidence>
<comment type="function">
    <text evidence="1 20">Component of the ubiquinol-cytochrome c reductase complex (complex III or cytochrome b-c1 complex) that is part of the mitochondrial respiratory chain. The b-c1 complex mediates electron transfer from ubiquinol to cytochrome c. Contributes to the generation of a proton gradient across the mitochondrial membrane that is then used for ATP synthesis.</text>
</comment>
<dbReference type="PANTHER" id="PTHR19271">
    <property type="entry name" value="CYTOCHROME B"/>
    <property type="match status" value="1"/>
</dbReference>
<dbReference type="InterPro" id="IPR048260">
    <property type="entry name" value="Cytochrome_b_C_euk/bac"/>
</dbReference>
<feature type="transmembrane region" description="Helical" evidence="20">
    <location>
        <begin position="353"/>
        <end position="373"/>
    </location>
</feature>
<reference evidence="23" key="1">
    <citation type="submission" date="2024-07" db="EMBL/GenBank/DDBJ databases">
        <authorList>
            <person name="Wang W."/>
            <person name="Jiang S."/>
            <person name="Liu Y."/>
        </authorList>
    </citation>
    <scope>NUCLEOTIDE SEQUENCE</scope>
    <source>
        <tissue evidence="23">Muscles tissue</tissue>
    </source>
</reference>
<dbReference type="InterPro" id="IPR005797">
    <property type="entry name" value="Cyt_b/b6_N"/>
</dbReference>
<evidence type="ECO:0000256" key="11">
    <source>
        <dbReference type="ARBA" id="ARBA00022982"/>
    </source>
</evidence>
<accession>A0AB39A5C7</accession>
<keyword evidence="10" id="KW-0999">Mitochondrion inner membrane</keyword>
<dbReference type="PANTHER" id="PTHR19271:SF16">
    <property type="entry name" value="CYTOCHROME B"/>
    <property type="match status" value="1"/>
</dbReference>
<evidence type="ECO:0000259" key="21">
    <source>
        <dbReference type="PROSITE" id="PS51002"/>
    </source>
</evidence>
<dbReference type="InterPro" id="IPR048259">
    <property type="entry name" value="Cytochrome_b_N_euk/bac"/>
</dbReference>
<feature type="transmembrane region" description="Helical" evidence="20">
    <location>
        <begin position="111"/>
        <end position="134"/>
    </location>
</feature>
<dbReference type="GO" id="GO:0008121">
    <property type="term" value="F:quinol-cytochrome-c reductase activity"/>
    <property type="evidence" value="ECO:0007669"/>
    <property type="project" value="InterPro"/>
</dbReference>
<feature type="transmembrane region" description="Helical" evidence="20">
    <location>
        <begin position="31"/>
        <end position="57"/>
    </location>
</feature>
<dbReference type="Pfam" id="PF00033">
    <property type="entry name" value="Cytochrome_B"/>
    <property type="match status" value="1"/>
</dbReference>
<evidence type="ECO:0000256" key="9">
    <source>
        <dbReference type="ARBA" id="ARBA00022723"/>
    </source>
</evidence>
<dbReference type="GO" id="GO:0005743">
    <property type="term" value="C:mitochondrial inner membrane"/>
    <property type="evidence" value="ECO:0007669"/>
    <property type="project" value="UniProtKB-SubCell"/>
</dbReference>
<dbReference type="PROSITE" id="PS51002">
    <property type="entry name" value="CYTB_NTER"/>
    <property type="match status" value="1"/>
</dbReference>
<dbReference type="FunFam" id="1.20.810.10:FF:000002">
    <property type="entry name" value="Cytochrome b"/>
    <property type="match status" value="1"/>
</dbReference>
<keyword evidence="11 20" id="KW-0249">Electron transport</keyword>
<comment type="subunit">
    <text evidence="3">The main subunits of complex b-c1 are: cytochrome b, cytochrome c1 and the Rieske protein.</text>
</comment>
<dbReference type="InterPro" id="IPR030689">
    <property type="entry name" value="Cytochrome_b"/>
</dbReference>
<feature type="transmembrane region" description="Helical" evidence="20">
    <location>
        <begin position="289"/>
        <end position="309"/>
    </location>
</feature>
<feature type="transmembrane region" description="Helical" evidence="20">
    <location>
        <begin position="179"/>
        <end position="203"/>
    </location>
</feature>
<dbReference type="PIRSF" id="PIRSF038885">
    <property type="entry name" value="COB"/>
    <property type="match status" value="1"/>
</dbReference>
<evidence type="ECO:0000256" key="1">
    <source>
        <dbReference type="ARBA" id="ARBA00002566"/>
    </source>
</evidence>
<feature type="transmembrane region" description="Helical" evidence="20">
    <location>
        <begin position="224"/>
        <end position="246"/>
    </location>
</feature>
<evidence type="ECO:0000256" key="2">
    <source>
        <dbReference type="ARBA" id="ARBA00004448"/>
    </source>
</evidence>
<evidence type="ECO:0000256" key="3">
    <source>
        <dbReference type="ARBA" id="ARBA00011649"/>
    </source>
</evidence>